<gene>
    <name evidence="1" type="ordered locus">SCO6946</name>
    <name evidence="1" type="ORF">SC1G8.18</name>
</gene>
<reference evidence="1 2" key="2">
    <citation type="journal article" date="2002" name="Nature">
        <title>Complete genome sequence of the model actinomycete Streptomyces coelicolor A3(2).</title>
        <authorList>
            <person name="Bentley S.D."/>
            <person name="Chater K.F."/>
            <person name="Cerdeno-Tarraga A.M."/>
            <person name="Challis G.L."/>
            <person name="Thomson N.R."/>
            <person name="James K.D."/>
            <person name="Harris D.E."/>
            <person name="Quail M.A."/>
            <person name="Kieser H."/>
            <person name="Harper D."/>
            <person name="Bateman A."/>
            <person name="Brown S."/>
            <person name="Chandra G."/>
            <person name="Chen C.W."/>
            <person name="Collins M."/>
            <person name="Cronin A."/>
            <person name="Fraser A."/>
            <person name="Goble A."/>
            <person name="Hidalgo J."/>
            <person name="Hornsby T."/>
            <person name="Howarth S."/>
            <person name="Huang C.H."/>
            <person name="Kieser T."/>
            <person name="Larke L."/>
            <person name="Murphy L."/>
            <person name="Oliver K."/>
            <person name="O'Neil S."/>
            <person name="Rabbinowitsch E."/>
            <person name="Rajandream M.A."/>
            <person name="Rutherford K."/>
            <person name="Rutter S."/>
            <person name="Seeger K."/>
            <person name="Saunders D."/>
            <person name="Sharp S."/>
            <person name="Squares R."/>
            <person name="Squares S."/>
            <person name="Taylor K."/>
            <person name="Warren T."/>
            <person name="Wietzorrek A."/>
            <person name="Woodward J."/>
            <person name="Barrell B.G."/>
            <person name="Parkhill J."/>
            <person name="Hopwood D.A."/>
        </authorList>
    </citation>
    <scope>NUCLEOTIDE SEQUENCE [LARGE SCALE GENOMIC DNA]</scope>
    <source>
        <strain evidence="2">ATCC BAA-471 / A3(2) / M145</strain>
    </source>
</reference>
<dbReference type="InParanoid" id="Q9KYJ5"/>
<proteinExistence type="predicted"/>
<dbReference type="STRING" id="100226.gene:17764604"/>
<organism evidence="1 2">
    <name type="scientific">Streptomyces coelicolor (strain ATCC BAA-471 / A3(2) / M145)</name>
    <dbReference type="NCBI Taxonomy" id="100226"/>
    <lineage>
        <taxon>Bacteria</taxon>
        <taxon>Bacillati</taxon>
        <taxon>Actinomycetota</taxon>
        <taxon>Actinomycetes</taxon>
        <taxon>Kitasatosporales</taxon>
        <taxon>Streptomycetaceae</taxon>
        <taxon>Streptomyces</taxon>
        <taxon>Streptomyces albidoflavus group</taxon>
    </lineage>
</organism>
<evidence type="ECO:0000313" key="1">
    <source>
        <dbReference type="EMBL" id="CAB92235.1"/>
    </source>
</evidence>
<dbReference type="OrthoDB" id="4328776at2"/>
<sequence>MAAQEANEILHVGSALRQWRIFAQYQRHRLQRGHHVITLPRRRVSDVRLPPWGTHELAAFWVRVQRKAHATTPVRIKPK</sequence>
<dbReference type="AlphaFoldDB" id="Q9KYJ5"/>
<dbReference type="EMBL" id="AL645882">
    <property type="protein sequence ID" value="CAB92235.1"/>
    <property type="molecule type" value="Genomic_DNA"/>
</dbReference>
<reference evidence="1 2" key="1">
    <citation type="journal article" date="1996" name="Mol. Microbiol.">
        <title>A set of ordered cosmids and a detailed genetic and physical map for the 8 Mb Streptomyces coelicolor A3(2) chromosome.</title>
        <authorList>
            <person name="Redenbach M."/>
            <person name="Kieser H.M."/>
            <person name="Denapaite D."/>
            <person name="Eichner A."/>
            <person name="Cullum J."/>
            <person name="Kinashi H."/>
            <person name="Hopwood D.A."/>
        </authorList>
    </citation>
    <scope>NUCLEOTIDE SEQUENCE [LARGE SCALE GENOMIC DNA]</scope>
    <source>
        <strain evidence="2">ATCC BAA-471 / A3(2) / M145</strain>
    </source>
</reference>
<dbReference type="PaxDb" id="100226-SCO6946"/>
<dbReference type="HOGENOM" id="CLU_2604423_0_0_11"/>
<dbReference type="EMBL" id="AL939129">
    <property type="protein sequence ID" value="CAB92235.1"/>
    <property type="molecule type" value="Genomic_DNA"/>
</dbReference>
<keyword evidence="2" id="KW-1185">Reference proteome</keyword>
<protein>
    <submittedName>
        <fullName evidence="1">Uncharacterized protein</fullName>
    </submittedName>
</protein>
<accession>Q9KYJ5</accession>
<evidence type="ECO:0000313" key="2">
    <source>
        <dbReference type="Proteomes" id="UP000001973"/>
    </source>
</evidence>
<dbReference type="Proteomes" id="UP000001973">
    <property type="component" value="Chromosome"/>
</dbReference>
<name>Q9KYJ5_STRCO</name>
<dbReference type="KEGG" id="sco:SCO6946"/>